<evidence type="ECO:0000256" key="2">
    <source>
        <dbReference type="SAM" id="Phobius"/>
    </source>
</evidence>
<dbReference type="eggNOG" id="COG3308">
    <property type="taxonomic scope" value="Bacteria"/>
</dbReference>
<feature type="transmembrane region" description="Helical" evidence="2">
    <location>
        <begin position="117"/>
        <end position="137"/>
    </location>
</feature>
<reference evidence="3 4" key="1">
    <citation type="journal article" date="2011" name="J. Bacteriol.">
        <title>Complete genome sequence of the plant growth-promoting endophyte Burkholderia phytofirmans strain PsJN.</title>
        <authorList>
            <person name="Weilharter A."/>
            <person name="Mitter B."/>
            <person name="Shin M.V."/>
            <person name="Chain P.S."/>
            <person name="Nowak J."/>
            <person name="Sessitsch A."/>
        </authorList>
    </citation>
    <scope>NUCLEOTIDE SEQUENCE [LARGE SCALE GENOMIC DNA]</scope>
    <source>
        <strain evidence="4">DSM 17436 / LMG 22146 / PsJN</strain>
    </source>
</reference>
<proteinExistence type="predicted"/>
<gene>
    <name evidence="3" type="ordered locus">Bphyt_2775</name>
</gene>
<dbReference type="Pfam" id="PF09842">
    <property type="entry name" value="DUF2069"/>
    <property type="match status" value="1"/>
</dbReference>
<evidence type="ECO:0000256" key="1">
    <source>
        <dbReference type="SAM" id="MobiDB-lite"/>
    </source>
</evidence>
<protein>
    <recommendedName>
        <fullName evidence="5">Transmembrane protein</fullName>
    </recommendedName>
</protein>
<feature type="compositionally biased region" description="Polar residues" evidence="1">
    <location>
        <begin position="13"/>
        <end position="24"/>
    </location>
</feature>
<name>B2SZI1_PARPJ</name>
<dbReference type="AlphaFoldDB" id="B2SZI1"/>
<evidence type="ECO:0000313" key="4">
    <source>
        <dbReference type="Proteomes" id="UP000001739"/>
    </source>
</evidence>
<dbReference type="HOGENOM" id="CLU_122357_0_0_4"/>
<dbReference type="EMBL" id="CP001052">
    <property type="protein sequence ID" value="ACD17169.1"/>
    <property type="molecule type" value="Genomic_DNA"/>
</dbReference>
<keyword evidence="2" id="KW-0472">Membrane</keyword>
<dbReference type="STRING" id="398527.Bphyt_2775"/>
<keyword evidence="2" id="KW-1133">Transmembrane helix</keyword>
<feature type="transmembrane region" description="Helical" evidence="2">
    <location>
        <begin position="89"/>
        <end position="105"/>
    </location>
</feature>
<feature type="transmembrane region" description="Helical" evidence="2">
    <location>
        <begin position="34"/>
        <end position="56"/>
    </location>
</feature>
<organism evidence="3 4">
    <name type="scientific">Paraburkholderia phytofirmans (strain DSM 17436 / LMG 22146 / PsJN)</name>
    <name type="common">Burkholderia phytofirmans</name>
    <dbReference type="NCBI Taxonomy" id="398527"/>
    <lineage>
        <taxon>Bacteria</taxon>
        <taxon>Pseudomonadati</taxon>
        <taxon>Pseudomonadota</taxon>
        <taxon>Betaproteobacteria</taxon>
        <taxon>Burkholderiales</taxon>
        <taxon>Burkholderiaceae</taxon>
        <taxon>Paraburkholderia</taxon>
    </lineage>
</organism>
<dbReference type="Proteomes" id="UP000001739">
    <property type="component" value="Chromosome 1"/>
</dbReference>
<feature type="compositionally biased region" description="Low complexity" evidence="1">
    <location>
        <begin position="153"/>
        <end position="166"/>
    </location>
</feature>
<dbReference type="RefSeq" id="WP_012433759.1">
    <property type="nucleotide sequence ID" value="NC_010681.1"/>
</dbReference>
<sequence>MNEPHAQPAAASNAHTAMQASTPPTAAPVPRNRAAALGATTALVALIVVSVVWEWWLAPLRPGGSALVLKAVPLLLALPGVWRQRLYTLQWASMLILLFFAEGIVRGWSERGLSARLGWLEAALSVVFFVCALAYVAPFKRAAKRAAKQAAKQAATQAATQPANQAGSEPADHANPSG</sequence>
<accession>B2SZI1</accession>
<keyword evidence="2" id="KW-0812">Transmembrane</keyword>
<evidence type="ECO:0000313" key="3">
    <source>
        <dbReference type="EMBL" id="ACD17169.1"/>
    </source>
</evidence>
<evidence type="ECO:0008006" key="5">
    <source>
        <dbReference type="Google" id="ProtNLM"/>
    </source>
</evidence>
<dbReference type="KEGG" id="bpy:Bphyt_2775"/>
<feature type="region of interest" description="Disordered" evidence="1">
    <location>
        <begin position="153"/>
        <end position="178"/>
    </location>
</feature>
<dbReference type="InterPro" id="IPR018643">
    <property type="entry name" value="DUF2069_membrane"/>
</dbReference>
<feature type="transmembrane region" description="Helical" evidence="2">
    <location>
        <begin position="62"/>
        <end position="82"/>
    </location>
</feature>
<feature type="region of interest" description="Disordered" evidence="1">
    <location>
        <begin position="1"/>
        <end position="27"/>
    </location>
</feature>